<comment type="caution">
    <text evidence="1">The sequence shown here is derived from an EMBL/GenBank/DDBJ whole genome shotgun (WGS) entry which is preliminary data.</text>
</comment>
<dbReference type="AlphaFoldDB" id="A0A062V3Z1"/>
<keyword evidence="2" id="KW-1185">Reference proteome</keyword>
<reference evidence="1 2" key="1">
    <citation type="journal article" date="2013" name="Nature">
        <title>Anaerobic oxidation of methane coupled to nitrate reduction in a novel archaeal lineage.</title>
        <authorList>
            <person name="Haroon M.F."/>
            <person name="Hu S."/>
            <person name="Shi Y."/>
            <person name="Imelfort M."/>
            <person name="Keller J."/>
            <person name="Hugenholtz P."/>
            <person name="Yuan Z."/>
            <person name="Tyson G.W."/>
        </authorList>
    </citation>
    <scope>NUCLEOTIDE SEQUENCE [LARGE SCALE GENOMIC DNA]</scope>
    <source>
        <strain evidence="1 2">ANME-2d</strain>
    </source>
</reference>
<evidence type="ECO:0000313" key="2">
    <source>
        <dbReference type="Proteomes" id="UP000027153"/>
    </source>
</evidence>
<dbReference type="Proteomes" id="UP000027153">
    <property type="component" value="Unassembled WGS sequence"/>
</dbReference>
<accession>A0A062V3Z1</accession>
<name>A0A062V3Z1_9EURY</name>
<sequence length="244" mass="25247" precursor="true">MKKIFVLLLLVSTVIGMAVPAMANPTNWKEIKIDIDGYNFATSNTEQKLVNEGDLTNSVVGLGAGGDAAALSTAWNDNDAKAVSDATTSGHAKSGDATNKCPATAKADDAVAETNDNDSVAVAVNIPIGVAVCDADSGDANNFGEAFSESFNDNDARANSAANAFGGSGEGFFVSGDLTQVNAVVQLAFANTDIDQKLVQTVKIKEFQKIDIDDTSFVEGNKLEDGIIVSAGDDAVDDKNKLST</sequence>
<proteinExistence type="predicted"/>
<dbReference type="OrthoDB" id="387447at2157"/>
<protein>
    <submittedName>
        <fullName evidence="1">Uncharacterized protein</fullName>
    </submittedName>
</protein>
<dbReference type="RefSeq" id="WP_048090073.1">
    <property type="nucleotide sequence ID" value="NZ_JMIY01000003.1"/>
</dbReference>
<dbReference type="EMBL" id="JMIY01000003">
    <property type="protein sequence ID" value="KCZ72052.1"/>
    <property type="molecule type" value="Genomic_DNA"/>
</dbReference>
<evidence type="ECO:0000313" key="1">
    <source>
        <dbReference type="EMBL" id="KCZ72052.1"/>
    </source>
</evidence>
<gene>
    <name evidence="1" type="ORF">ANME2D_01453</name>
</gene>
<organism evidence="1 2">
    <name type="scientific">Candidatus Methanoperedens nitratireducens</name>
    <dbReference type="NCBI Taxonomy" id="1392998"/>
    <lineage>
        <taxon>Archaea</taxon>
        <taxon>Methanobacteriati</taxon>
        <taxon>Methanobacteriota</taxon>
        <taxon>Stenosarchaea group</taxon>
        <taxon>Methanomicrobia</taxon>
        <taxon>Methanosarcinales</taxon>
        <taxon>ANME-2 cluster</taxon>
        <taxon>Candidatus Methanoperedentaceae</taxon>
        <taxon>Candidatus Methanoperedens</taxon>
    </lineage>
</organism>